<keyword evidence="3" id="KW-1185">Reference proteome</keyword>
<evidence type="ECO:0000313" key="3">
    <source>
        <dbReference type="Proteomes" id="UP001231189"/>
    </source>
</evidence>
<organism evidence="2 3">
    <name type="scientific">Lolium multiflorum</name>
    <name type="common">Italian ryegrass</name>
    <name type="synonym">Lolium perenne subsp. multiflorum</name>
    <dbReference type="NCBI Taxonomy" id="4521"/>
    <lineage>
        <taxon>Eukaryota</taxon>
        <taxon>Viridiplantae</taxon>
        <taxon>Streptophyta</taxon>
        <taxon>Embryophyta</taxon>
        <taxon>Tracheophyta</taxon>
        <taxon>Spermatophyta</taxon>
        <taxon>Magnoliopsida</taxon>
        <taxon>Liliopsida</taxon>
        <taxon>Poales</taxon>
        <taxon>Poaceae</taxon>
        <taxon>BOP clade</taxon>
        <taxon>Pooideae</taxon>
        <taxon>Poodae</taxon>
        <taxon>Poeae</taxon>
        <taxon>Poeae Chloroplast Group 2 (Poeae type)</taxon>
        <taxon>Loliodinae</taxon>
        <taxon>Loliinae</taxon>
        <taxon>Lolium</taxon>
    </lineage>
</organism>
<name>A0AAD8R304_LOLMU</name>
<dbReference type="AlphaFoldDB" id="A0AAD8R304"/>
<dbReference type="PANTHER" id="PTHR31286:SF167">
    <property type="entry name" value="OS09G0268800 PROTEIN"/>
    <property type="match status" value="1"/>
</dbReference>
<feature type="region of interest" description="Disordered" evidence="1">
    <location>
        <begin position="169"/>
        <end position="212"/>
    </location>
</feature>
<accession>A0AAD8R304</accession>
<evidence type="ECO:0000313" key="2">
    <source>
        <dbReference type="EMBL" id="KAK1613031.1"/>
    </source>
</evidence>
<sequence length="212" mass="23646">MRAVGVNRFVLQCFCLGDWEKVTERGPWLFREWAVIIAPYDGLSDPESVDLQFMPVWLQVHKIPEGYWKENLVRKLISRSAGEIVKVEMNPTGGFRGDFVRVRVKHDVRKALTRTDEDELDDAASSPGKLADANMLDGDSLAKRRLEFRQKPETTLAVAEDMSIDIPVVGAGENVGAKEDIENKRFKKADGSSTSGPSAGSVASHEDDRWAQ</sequence>
<dbReference type="InterPro" id="IPR040256">
    <property type="entry name" value="At4g02000-like"/>
</dbReference>
<reference evidence="2" key="1">
    <citation type="submission" date="2023-07" db="EMBL/GenBank/DDBJ databases">
        <title>A chromosome-level genome assembly of Lolium multiflorum.</title>
        <authorList>
            <person name="Chen Y."/>
            <person name="Copetti D."/>
            <person name="Kolliker R."/>
            <person name="Studer B."/>
        </authorList>
    </citation>
    <scope>NUCLEOTIDE SEQUENCE</scope>
    <source>
        <strain evidence="2">02402/16</strain>
        <tissue evidence="2">Leaf</tissue>
    </source>
</reference>
<proteinExistence type="predicted"/>
<protein>
    <recommendedName>
        <fullName evidence="4">DUF4283 domain-containing protein</fullName>
    </recommendedName>
</protein>
<evidence type="ECO:0000256" key="1">
    <source>
        <dbReference type="SAM" id="MobiDB-lite"/>
    </source>
</evidence>
<gene>
    <name evidence="2" type="ORF">QYE76_036704</name>
</gene>
<dbReference type="EMBL" id="JAUUTY010000007">
    <property type="protein sequence ID" value="KAK1613031.1"/>
    <property type="molecule type" value="Genomic_DNA"/>
</dbReference>
<comment type="caution">
    <text evidence="2">The sequence shown here is derived from an EMBL/GenBank/DDBJ whole genome shotgun (WGS) entry which is preliminary data.</text>
</comment>
<evidence type="ECO:0008006" key="4">
    <source>
        <dbReference type="Google" id="ProtNLM"/>
    </source>
</evidence>
<feature type="compositionally biased region" description="Basic and acidic residues" evidence="1">
    <location>
        <begin position="176"/>
        <end position="190"/>
    </location>
</feature>
<dbReference type="PANTHER" id="PTHR31286">
    <property type="entry name" value="GLYCINE-RICH CELL WALL STRUCTURAL PROTEIN 1.8-LIKE"/>
    <property type="match status" value="1"/>
</dbReference>
<dbReference type="Proteomes" id="UP001231189">
    <property type="component" value="Unassembled WGS sequence"/>
</dbReference>